<dbReference type="OrthoDB" id="6431331at2759"/>
<dbReference type="Pfam" id="PF06342">
    <property type="entry name" value="DUF1057"/>
    <property type="match status" value="1"/>
</dbReference>
<dbReference type="InterPro" id="IPR010463">
    <property type="entry name" value="DUF1057"/>
</dbReference>
<name>A0A2G9U805_TELCI</name>
<dbReference type="PANTHER" id="PTHR47533">
    <property type="entry name" value="PROTEIN CBG21859"/>
    <property type="match status" value="1"/>
</dbReference>
<dbReference type="Gene3D" id="3.40.50.1820">
    <property type="entry name" value="alpha/beta hydrolase"/>
    <property type="match status" value="1"/>
</dbReference>
<reference evidence="2 3" key="1">
    <citation type="submission" date="2015-09" db="EMBL/GenBank/DDBJ databases">
        <title>Draft genome of the parasitic nematode Teladorsagia circumcincta isolate WARC Sus (inbred).</title>
        <authorList>
            <person name="Mitreva M."/>
        </authorList>
    </citation>
    <scope>NUCLEOTIDE SEQUENCE [LARGE SCALE GENOMIC DNA]</scope>
    <source>
        <strain evidence="2 3">S</strain>
    </source>
</reference>
<evidence type="ECO:0000313" key="2">
    <source>
        <dbReference type="EMBL" id="PIO66386.1"/>
    </source>
</evidence>
<dbReference type="EMBL" id="KZ348300">
    <property type="protein sequence ID" value="PIO66386.1"/>
    <property type="molecule type" value="Genomic_DNA"/>
</dbReference>
<dbReference type="SUPFAM" id="SSF53474">
    <property type="entry name" value="alpha/beta-Hydrolases"/>
    <property type="match status" value="1"/>
</dbReference>
<feature type="region of interest" description="Disordered" evidence="1">
    <location>
        <begin position="27"/>
        <end position="46"/>
    </location>
</feature>
<dbReference type="InterPro" id="IPR029058">
    <property type="entry name" value="AB_hydrolase_fold"/>
</dbReference>
<evidence type="ECO:0008006" key="4">
    <source>
        <dbReference type="Google" id="ProtNLM"/>
    </source>
</evidence>
<evidence type="ECO:0000256" key="1">
    <source>
        <dbReference type="SAM" id="MobiDB-lite"/>
    </source>
</evidence>
<gene>
    <name evidence="2" type="ORF">TELCIR_11903</name>
</gene>
<dbReference type="Proteomes" id="UP000230423">
    <property type="component" value="Unassembled WGS sequence"/>
</dbReference>
<feature type="compositionally biased region" description="Polar residues" evidence="1">
    <location>
        <begin position="36"/>
        <end position="46"/>
    </location>
</feature>
<protein>
    <recommendedName>
        <fullName evidence="4">AB hydrolase-1 domain-containing protein</fullName>
    </recommendedName>
</protein>
<keyword evidence="3" id="KW-1185">Reference proteome</keyword>
<dbReference type="PANTHER" id="PTHR47533:SF6">
    <property type="entry name" value="PROTEIN CBG08091"/>
    <property type="match status" value="1"/>
</dbReference>
<organism evidence="2 3">
    <name type="scientific">Teladorsagia circumcincta</name>
    <name type="common">Brown stomach worm</name>
    <name type="synonym">Ostertagia circumcincta</name>
    <dbReference type="NCBI Taxonomy" id="45464"/>
    <lineage>
        <taxon>Eukaryota</taxon>
        <taxon>Metazoa</taxon>
        <taxon>Ecdysozoa</taxon>
        <taxon>Nematoda</taxon>
        <taxon>Chromadorea</taxon>
        <taxon>Rhabditida</taxon>
        <taxon>Rhabditina</taxon>
        <taxon>Rhabditomorpha</taxon>
        <taxon>Strongyloidea</taxon>
        <taxon>Trichostrongylidae</taxon>
        <taxon>Teladorsagia</taxon>
    </lineage>
</organism>
<proteinExistence type="predicted"/>
<accession>A0A2G9U805</accession>
<sequence length="223" mass="24961">MISIVFPEVQRCRYSYIVEIALDGSSDSEVDDQSLKQDTSPSGSQLGTVVAIHGAPGSHKDFKYVTPLLQDKGIRFIGVNMPGFGLTPVYNNIIGLRLDSGERAMMCVRTMSHLELAKGLQPKIDCINRSPDTRVLVAYSGKDFLIETSLSRELANSFKDHKELRSKDNDEISEEKAVQQTRELFSNGTKTVSINFEKCGHFLQRDRARYIADAIEALLRSRM</sequence>
<evidence type="ECO:0000313" key="3">
    <source>
        <dbReference type="Proteomes" id="UP000230423"/>
    </source>
</evidence>
<dbReference type="AlphaFoldDB" id="A0A2G9U805"/>